<dbReference type="EMBL" id="JAKOAV010000028">
    <property type="protein sequence ID" value="MDF9409316.1"/>
    <property type="molecule type" value="Genomic_DNA"/>
</dbReference>
<dbReference type="InterPro" id="IPR042194">
    <property type="entry name" value="FHIPEP_1"/>
</dbReference>
<evidence type="ECO:0000313" key="9">
    <source>
        <dbReference type="Proteomes" id="UP001154312"/>
    </source>
</evidence>
<feature type="transmembrane region" description="Helical" evidence="7">
    <location>
        <begin position="94"/>
        <end position="113"/>
    </location>
</feature>
<feature type="transmembrane region" description="Helical" evidence="7">
    <location>
        <begin position="305"/>
        <end position="322"/>
    </location>
</feature>
<feature type="transmembrane region" description="Helical" evidence="7">
    <location>
        <begin position="203"/>
        <end position="224"/>
    </location>
</feature>
<keyword evidence="8" id="KW-0966">Cell projection</keyword>
<dbReference type="GO" id="GO:0005886">
    <property type="term" value="C:plasma membrane"/>
    <property type="evidence" value="ECO:0007669"/>
    <property type="project" value="UniProtKB-SubCell"/>
</dbReference>
<keyword evidence="6 7" id="KW-0472">Membrane</keyword>
<proteinExistence type="inferred from homology"/>
<feature type="transmembrane region" description="Helical" evidence="7">
    <location>
        <begin position="20"/>
        <end position="38"/>
    </location>
</feature>
<comment type="caution">
    <text evidence="8">The sequence shown here is derived from an EMBL/GenBank/DDBJ whole genome shotgun (WGS) entry which is preliminary data.</text>
</comment>
<feature type="transmembrane region" description="Helical" evidence="7">
    <location>
        <begin position="119"/>
        <end position="139"/>
    </location>
</feature>
<gene>
    <name evidence="7 8" type="primary">flhA</name>
    <name evidence="8" type="ORF">L7E55_13285</name>
</gene>
<dbReference type="PANTHER" id="PTHR30161:SF1">
    <property type="entry name" value="FLAGELLAR BIOSYNTHESIS PROTEIN FLHA-RELATED"/>
    <property type="match status" value="1"/>
</dbReference>
<dbReference type="Gene3D" id="3.40.30.60">
    <property type="entry name" value="FHIPEP family, domain 1"/>
    <property type="match status" value="1"/>
</dbReference>
<feature type="transmembrane region" description="Helical" evidence="7">
    <location>
        <begin position="236"/>
        <end position="262"/>
    </location>
</feature>
<dbReference type="InterPro" id="IPR042196">
    <property type="entry name" value="FHIPEP_4"/>
</dbReference>
<dbReference type="GO" id="GO:0009306">
    <property type="term" value="P:protein secretion"/>
    <property type="evidence" value="ECO:0007669"/>
    <property type="project" value="InterPro"/>
</dbReference>
<dbReference type="PANTHER" id="PTHR30161">
    <property type="entry name" value="FLAGELLAR EXPORT PROTEIN, MEMBRANE FLHA SUBUNIT-RELATED"/>
    <property type="match status" value="1"/>
</dbReference>
<keyword evidence="5 7" id="KW-1133">Transmembrane helix</keyword>
<evidence type="ECO:0000256" key="1">
    <source>
        <dbReference type="ARBA" id="ARBA00004651"/>
    </source>
</evidence>
<dbReference type="PIRSF" id="PIRSF005419">
    <property type="entry name" value="FlhA"/>
    <property type="match status" value="1"/>
</dbReference>
<keyword evidence="9" id="KW-1185">Reference proteome</keyword>
<organism evidence="8 9">
    <name type="scientific">Pelotomaculum isophthalicicum JI</name>
    <dbReference type="NCBI Taxonomy" id="947010"/>
    <lineage>
        <taxon>Bacteria</taxon>
        <taxon>Bacillati</taxon>
        <taxon>Bacillota</taxon>
        <taxon>Clostridia</taxon>
        <taxon>Eubacteriales</taxon>
        <taxon>Desulfotomaculaceae</taxon>
        <taxon>Pelotomaculum</taxon>
    </lineage>
</organism>
<evidence type="ECO:0000256" key="2">
    <source>
        <dbReference type="ARBA" id="ARBA00008835"/>
    </source>
</evidence>
<keyword evidence="7" id="KW-1005">Bacterial flagellum biogenesis</keyword>
<dbReference type="InterPro" id="IPR006301">
    <property type="entry name" value="FlhA"/>
</dbReference>
<comment type="subcellular location">
    <subcellularLocation>
        <location evidence="1 7">Cell membrane</location>
        <topology evidence="1 7">Multi-pass membrane protein</topology>
    </subcellularLocation>
</comment>
<feature type="transmembrane region" description="Helical" evidence="7">
    <location>
        <begin position="71"/>
        <end position="87"/>
    </location>
</feature>
<accession>A0A9X4H3S7</accession>
<dbReference type="InterPro" id="IPR042193">
    <property type="entry name" value="FHIPEP_3"/>
</dbReference>
<keyword evidence="7" id="KW-0653">Protein transport</keyword>
<keyword evidence="3 7" id="KW-1003">Cell membrane</keyword>
<reference evidence="8" key="1">
    <citation type="submission" date="2022-02" db="EMBL/GenBank/DDBJ databases">
        <authorList>
            <person name="Leng L."/>
        </authorList>
    </citation>
    <scope>NUCLEOTIDE SEQUENCE</scope>
    <source>
        <strain evidence="8">JI</strain>
    </source>
</reference>
<dbReference type="NCBIfam" id="TIGR01398">
    <property type="entry name" value="FlhA"/>
    <property type="match status" value="1"/>
</dbReference>
<dbReference type="Proteomes" id="UP001154312">
    <property type="component" value="Unassembled WGS sequence"/>
</dbReference>
<dbReference type="Pfam" id="PF00771">
    <property type="entry name" value="FHIPEP"/>
    <property type="match status" value="1"/>
</dbReference>
<dbReference type="GO" id="GO:0044780">
    <property type="term" value="P:bacterial-type flagellum assembly"/>
    <property type="evidence" value="ECO:0007669"/>
    <property type="project" value="InterPro"/>
</dbReference>
<keyword evidence="4 7" id="KW-0812">Transmembrane</keyword>
<evidence type="ECO:0000256" key="7">
    <source>
        <dbReference type="RuleBase" id="RU364093"/>
    </source>
</evidence>
<comment type="similarity">
    <text evidence="2 7">Belongs to the FHIPEP (flagella/HR/invasion proteins export pore) family.</text>
</comment>
<keyword evidence="8" id="KW-0282">Flagellum</keyword>
<feature type="transmembrane region" description="Helical" evidence="7">
    <location>
        <begin position="45"/>
        <end position="65"/>
    </location>
</feature>
<dbReference type="PROSITE" id="PS00994">
    <property type="entry name" value="FHIPEP"/>
    <property type="match status" value="1"/>
</dbReference>
<dbReference type="AlphaFoldDB" id="A0A9X4H3S7"/>
<dbReference type="InterPro" id="IPR025505">
    <property type="entry name" value="FHIPEP_CS"/>
</dbReference>
<sequence>MASPTPLPVTARAYIKKSSDLIIAGLIVGIILLIIIPLKPGFLDILLTLSMTMGLVILLITMFTIEPLQFSVFPSLLLVTTLYRLALNISSTRLILGSAAAGKVIAAFGEFVVGGSYVVGMVVFIIITVIQFVVITNGAGRVAEVAARFTLDAMPGKQMSIDAEFNAGMINEVEARDRRKRLQREADFFGAMDGASKFVRGDAIAGIIIIIINILGGLIIGMVQKNMSFLQALQTYTLLTIGEGLVAQIPALLISTATGILVTRSTSDTSFGKDLSSQFLNFPKVLIVATFILFVIGLIPAMPNILFLSLAGVTGYLAYNMIRAEKKKTTAKREQVARESREQKKEPENVSTFFQVDTLEIEIGYNLILLTDEGQGGDLLHRLAAVRRQCAGEMGIYVRPIRIRDNLQLNPNAYSFKLRGIEIAAGELMPGQFLAMDPLGQELNVKGTPTTEPTFGLPAWWVSAEDRDQVEMNGFTVVDCATVLVTHLTEVVKRHAHELLGRQEVKELLDVVKEKNSVVVEELVPDLMTMGEVQKILQNLLKERVPIRDLAGILEALADGARISKDPDYLTECTRQALSRTICSQYTGTDSSKIAVVTLHPRLEQSVADSIEQTQMGSYPVLEPQVARQVLNKLKETVDNLTLRGFPPVVLCSSKVRLPFRRLTERFLPNLAVLSMNEIAPNVEVEAIGTVTLD</sequence>
<dbReference type="InterPro" id="IPR001712">
    <property type="entry name" value="T3SS_FHIPEP"/>
</dbReference>
<name>A0A9X4H3S7_9FIRM</name>
<keyword evidence="7" id="KW-0813">Transport</keyword>
<evidence type="ECO:0000256" key="3">
    <source>
        <dbReference type="ARBA" id="ARBA00022475"/>
    </source>
</evidence>
<evidence type="ECO:0000256" key="5">
    <source>
        <dbReference type="ARBA" id="ARBA00022989"/>
    </source>
</evidence>
<evidence type="ECO:0000256" key="6">
    <source>
        <dbReference type="ARBA" id="ARBA00023136"/>
    </source>
</evidence>
<evidence type="ECO:0000313" key="8">
    <source>
        <dbReference type="EMBL" id="MDF9409316.1"/>
    </source>
</evidence>
<dbReference type="Gene3D" id="3.40.50.12790">
    <property type="entry name" value="FHIPEP family, domain 4"/>
    <property type="match status" value="1"/>
</dbReference>
<keyword evidence="7" id="KW-1006">Bacterial flagellum protein export</keyword>
<dbReference type="Gene3D" id="1.10.8.540">
    <property type="entry name" value="FHIPEP family, domain 3"/>
    <property type="match status" value="1"/>
</dbReference>
<evidence type="ECO:0000256" key="4">
    <source>
        <dbReference type="ARBA" id="ARBA00022692"/>
    </source>
</evidence>
<dbReference type="RefSeq" id="WP_277444772.1">
    <property type="nucleotide sequence ID" value="NZ_JAKOAV010000028.1"/>
</dbReference>
<protein>
    <recommendedName>
        <fullName evidence="7">Flagellar biosynthesis protein FlhA</fullName>
    </recommendedName>
</protein>
<dbReference type="PRINTS" id="PR00949">
    <property type="entry name" value="TYPE3IMAPROT"/>
</dbReference>
<comment type="function">
    <text evidence="7">Required for formation of the rod structure of the flagellar apparatus. Together with FliI and FliH, may constitute the export apparatus of flagellin.</text>
</comment>
<feature type="transmembrane region" description="Helical" evidence="7">
    <location>
        <begin position="282"/>
        <end position="299"/>
    </location>
</feature>
<keyword evidence="8" id="KW-0969">Cilium</keyword>